<evidence type="ECO:0000313" key="4">
    <source>
        <dbReference type="EMBL" id="CAH2355848.1"/>
    </source>
</evidence>
<dbReference type="PANTHER" id="PTHR47706">
    <property type="entry name" value="NMRA-LIKE FAMILY PROTEIN"/>
    <property type="match status" value="1"/>
</dbReference>
<dbReference type="InterPro" id="IPR036291">
    <property type="entry name" value="NAD(P)-bd_dom_sf"/>
</dbReference>
<dbReference type="Pfam" id="PF05368">
    <property type="entry name" value="NmrA"/>
    <property type="match status" value="1"/>
</dbReference>
<accession>A0A9P0QWC3</accession>
<dbReference type="Gene3D" id="3.40.50.720">
    <property type="entry name" value="NAD(P)-binding Rossmann-like Domain"/>
    <property type="match status" value="1"/>
</dbReference>
<dbReference type="OrthoDB" id="9974981at2759"/>
<dbReference type="EMBL" id="CAKXYY010000036">
    <property type="protein sequence ID" value="CAH2355848.1"/>
    <property type="molecule type" value="Genomic_DNA"/>
</dbReference>
<keyword evidence="1" id="KW-0521">NADP</keyword>
<dbReference type="PANTHER" id="PTHR47706:SF9">
    <property type="entry name" value="NMRA-LIKE DOMAIN-CONTAINING PROTEIN-RELATED"/>
    <property type="match status" value="1"/>
</dbReference>
<dbReference type="Proteomes" id="UP000837801">
    <property type="component" value="Unassembled WGS sequence"/>
</dbReference>
<feature type="domain" description="NmrA-like" evidence="3">
    <location>
        <begin position="7"/>
        <end position="239"/>
    </location>
</feature>
<dbReference type="AlphaFoldDB" id="A0A9P0QWC3"/>
<dbReference type="SUPFAM" id="SSF51735">
    <property type="entry name" value="NAD(P)-binding Rossmann-fold domains"/>
    <property type="match status" value="1"/>
</dbReference>
<protein>
    <recommendedName>
        <fullName evidence="3">NmrA-like domain-containing protein</fullName>
    </recommendedName>
</protein>
<proteinExistence type="predicted"/>
<keyword evidence="5" id="KW-1185">Reference proteome</keyword>
<evidence type="ECO:0000259" key="3">
    <source>
        <dbReference type="Pfam" id="PF05368"/>
    </source>
</evidence>
<dbReference type="InterPro" id="IPR051609">
    <property type="entry name" value="NmrA/Isoflavone_reductase-like"/>
</dbReference>
<keyword evidence="2" id="KW-0560">Oxidoreductase</keyword>
<name>A0A9P0QWC3_9ASCO</name>
<comment type="caution">
    <text evidence="4">The sequence shown here is derived from an EMBL/GenBank/DDBJ whole genome shotgun (WGS) entry which is preliminary data.</text>
</comment>
<organism evidence="4 5">
    <name type="scientific">[Candida] railenensis</name>
    <dbReference type="NCBI Taxonomy" id="45579"/>
    <lineage>
        <taxon>Eukaryota</taxon>
        <taxon>Fungi</taxon>
        <taxon>Dikarya</taxon>
        <taxon>Ascomycota</taxon>
        <taxon>Saccharomycotina</taxon>
        <taxon>Pichiomycetes</taxon>
        <taxon>Debaryomycetaceae</taxon>
        <taxon>Kurtzmaniella</taxon>
    </lineage>
</organism>
<evidence type="ECO:0000256" key="2">
    <source>
        <dbReference type="ARBA" id="ARBA00023002"/>
    </source>
</evidence>
<evidence type="ECO:0000256" key="1">
    <source>
        <dbReference type="ARBA" id="ARBA00022857"/>
    </source>
</evidence>
<gene>
    <name evidence="4" type="ORF">CLIB1423_36S00210</name>
</gene>
<sequence length="295" mass="32816">MSSYKPSVLITGPNGTVGSQIVKAILKKKDNLGNIGFLAREESPRYDSLKSQGFQLEFKSSGASAIKGKYDIYVICLAATATSEEIGLIEFAIEAGIKTIYPSEFGFDTEQFRSLPPFAPKIAVGDYLKKKNEEGVLDYVTVLANSFFDKGIEDGGSWCFDLKNREAIIFDGGDYKVSWTYLPDLGELVVESFFDKSIRNTSINVTSFVATQEEILKEFEKQTNSEWKRIDTSLSAFASEKTDDFAKKIKHFLNSCAYNKESAAKFNARAPLRYDNEVKIHSLAEVITALVKKSS</sequence>
<dbReference type="GO" id="GO:0016491">
    <property type="term" value="F:oxidoreductase activity"/>
    <property type="evidence" value="ECO:0007669"/>
    <property type="project" value="UniProtKB-KW"/>
</dbReference>
<reference evidence="4" key="1">
    <citation type="submission" date="2022-03" db="EMBL/GenBank/DDBJ databases">
        <authorList>
            <person name="Legras J.-L."/>
            <person name="Devillers H."/>
            <person name="Grondin C."/>
        </authorList>
    </citation>
    <scope>NUCLEOTIDE SEQUENCE</scope>
    <source>
        <strain evidence="4">CLIB 1423</strain>
    </source>
</reference>
<evidence type="ECO:0000313" key="5">
    <source>
        <dbReference type="Proteomes" id="UP000837801"/>
    </source>
</evidence>
<dbReference type="Gene3D" id="3.90.25.10">
    <property type="entry name" value="UDP-galactose 4-epimerase, domain 1"/>
    <property type="match status" value="1"/>
</dbReference>
<dbReference type="InterPro" id="IPR008030">
    <property type="entry name" value="NmrA-like"/>
</dbReference>